<organism evidence="2 3">
    <name type="scientific">Cercophora samala</name>
    <dbReference type="NCBI Taxonomy" id="330535"/>
    <lineage>
        <taxon>Eukaryota</taxon>
        <taxon>Fungi</taxon>
        <taxon>Dikarya</taxon>
        <taxon>Ascomycota</taxon>
        <taxon>Pezizomycotina</taxon>
        <taxon>Sordariomycetes</taxon>
        <taxon>Sordariomycetidae</taxon>
        <taxon>Sordariales</taxon>
        <taxon>Lasiosphaeriaceae</taxon>
        <taxon>Cercophora</taxon>
    </lineage>
</organism>
<feature type="region of interest" description="Disordered" evidence="1">
    <location>
        <begin position="365"/>
        <end position="392"/>
    </location>
</feature>
<dbReference type="EMBL" id="JAULSY010000005">
    <property type="protein sequence ID" value="KAK0673567.1"/>
    <property type="molecule type" value="Genomic_DNA"/>
</dbReference>
<proteinExistence type="predicted"/>
<dbReference type="AlphaFoldDB" id="A0AA39ZLZ0"/>
<name>A0AA39ZLZ0_9PEZI</name>
<protein>
    <submittedName>
        <fullName evidence="2">Uncharacterized protein</fullName>
    </submittedName>
</protein>
<feature type="compositionally biased region" description="Basic and acidic residues" evidence="1">
    <location>
        <begin position="546"/>
        <end position="559"/>
    </location>
</feature>
<evidence type="ECO:0000256" key="1">
    <source>
        <dbReference type="SAM" id="MobiDB-lite"/>
    </source>
</evidence>
<gene>
    <name evidence="2" type="ORF">QBC41DRAFT_311069</name>
</gene>
<feature type="region of interest" description="Disordered" evidence="1">
    <location>
        <begin position="546"/>
        <end position="580"/>
    </location>
</feature>
<evidence type="ECO:0000313" key="2">
    <source>
        <dbReference type="EMBL" id="KAK0673567.1"/>
    </source>
</evidence>
<feature type="compositionally biased region" description="Low complexity" evidence="1">
    <location>
        <begin position="1"/>
        <end position="17"/>
    </location>
</feature>
<comment type="caution">
    <text evidence="2">The sequence shown here is derived from an EMBL/GenBank/DDBJ whole genome shotgun (WGS) entry which is preliminary data.</text>
</comment>
<evidence type="ECO:0000313" key="3">
    <source>
        <dbReference type="Proteomes" id="UP001174997"/>
    </source>
</evidence>
<feature type="compositionally biased region" description="Basic and acidic residues" evidence="1">
    <location>
        <begin position="566"/>
        <end position="580"/>
    </location>
</feature>
<keyword evidence="3" id="KW-1185">Reference proteome</keyword>
<feature type="region of interest" description="Disordered" evidence="1">
    <location>
        <begin position="440"/>
        <end position="469"/>
    </location>
</feature>
<reference evidence="2" key="1">
    <citation type="submission" date="2023-06" db="EMBL/GenBank/DDBJ databases">
        <title>Genome-scale phylogeny and comparative genomics of the fungal order Sordariales.</title>
        <authorList>
            <consortium name="Lawrence Berkeley National Laboratory"/>
            <person name="Hensen N."/>
            <person name="Bonometti L."/>
            <person name="Westerberg I."/>
            <person name="Brannstrom I.O."/>
            <person name="Guillou S."/>
            <person name="Cros-Aarteil S."/>
            <person name="Calhoun S."/>
            <person name="Haridas S."/>
            <person name="Kuo A."/>
            <person name="Mondo S."/>
            <person name="Pangilinan J."/>
            <person name="Riley R."/>
            <person name="Labutti K."/>
            <person name="Andreopoulos B."/>
            <person name="Lipzen A."/>
            <person name="Chen C."/>
            <person name="Yanf M."/>
            <person name="Daum C."/>
            <person name="Ng V."/>
            <person name="Clum A."/>
            <person name="Steindorff A."/>
            <person name="Ohm R."/>
            <person name="Martin F."/>
            <person name="Silar P."/>
            <person name="Natvig D."/>
            <person name="Lalanne C."/>
            <person name="Gautier V."/>
            <person name="Ament-Velasquez S.L."/>
            <person name="Kruys A."/>
            <person name="Hutchinson M.I."/>
            <person name="Powell A.J."/>
            <person name="Barry K."/>
            <person name="Miller A.N."/>
            <person name="Grigoriev I.V."/>
            <person name="Debuchy R."/>
            <person name="Gladieux P."/>
            <person name="Thoren M.H."/>
            <person name="Johannesson H."/>
        </authorList>
    </citation>
    <scope>NUCLEOTIDE SEQUENCE</scope>
    <source>
        <strain evidence="2">CBS 307.81</strain>
    </source>
</reference>
<dbReference type="Proteomes" id="UP001174997">
    <property type="component" value="Unassembled WGS sequence"/>
</dbReference>
<accession>A0AA39ZLZ0</accession>
<feature type="compositionally biased region" description="Low complexity" evidence="1">
    <location>
        <begin position="378"/>
        <end position="392"/>
    </location>
</feature>
<feature type="compositionally biased region" description="Low complexity" evidence="1">
    <location>
        <begin position="440"/>
        <end position="455"/>
    </location>
</feature>
<sequence length="580" mass="63557">MSTPFALPNPADLLLNPSLKRRASDSEGSDASSTESQKKAKVSESFTTASCKACCTPLQCCSTCDPTKRQWTCTKIGCPGRWLRLLECSEHENESFCMNCMATFPRPNECYSCDRLLCPSLRCEGWDAKTLITVDQPPVVLPCKICFEEQQRQKSGVLEEDEVDEDEQAQEPLECTFCGRTIDPDDFHTKHTCHNPKCTWAKPFVGCQTCNDEEGPLNICPPCGGEQVCDCRTHDDDVEWNEPACHLSSHLGPTGRWSSKRITEKDGGDIEDEEQEVKCSWCGEILDTTHDVFTTFCCYTESCTAGEVIACDVCNPEGSYQPCPSCDGLELCKCEQSRLHEEPVCQRSWHVGPDGKWSFEPKFRDARPKAEQENSMSATEGHNAATANAAGEPATVSCQAGTKNGVNPSIDATTSSAPPLHVATVPSDSAAALSETKDITAPTSNAPTSAAFPASQPVTTDDEDSEVPDCHASHDPNNLCSWCGERTVCHECGSWGYCHNEYTCGGERWLCHWFGKECPEFYGDCPGTGCGDPCEDCNGSCGEVHEDGKGGYTRGRHDESDSDSEGGNRYEREENPWELE</sequence>
<feature type="region of interest" description="Disordered" evidence="1">
    <location>
        <begin position="1"/>
        <end position="37"/>
    </location>
</feature>